<organism evidence="1 2">
    <name type="scientific">Strongyloides venezuelensis</name>
    <name type="common">Threadworm</name>
    <dbReference type="NCBI Taxonomy" id="75913"/>
    <lineage>
        <taxon>Eukaryota</taxon>
        <taxon>Metazoa</taxon>
        <taxon>Ecdysozoa</taxon>
        <taxon>Nematoda</taxon>
        <taxon>Chromadorea</taxon>
        <taxon>Rhabditida</taxon>
        <taxon>Tylenchina</taxon>
        <taxon>Panagrolaimomorpha</taxon>
        <taxon>Strongyloidoidea</taxon>
        <taxon>Strongyloididae</taxon>
        <taxon>Strongyloides</taxon>
    </lineage>
</organism>
<dbReference type="InterPro" id="IPR036397">
    <property type="entry name" value="RNaseH_sf"/>
</dbReference>
<dbReference type="WBParaSite" id="SVE_1248500.1">
    <property type="protein sequence ID" value="SVE_1248500.1"/>
    <property type="gene ID" value="SVE_1248500"/>
</dbReference>
<keyword evidence="1" id="KW-1185">Reference proteome</keyword>
<evidence type="ECO:0000313" key="1">
    <source>
        <dbReference type="Proteomes" id="UP000035680"/>
    </source>
</evidence>
<reference evidence="2" key="2">
    <citation type="submission" date="2015-08" db="UniProtKB">
        <authorList>
            <consortium name="WormBaseParasite"/>
        </authorList>
    </citation>
    <scope>IDENTIFICATION</scope>
</reference>
<dbReference type="Proteomes" id="UP000035680">
    <property type="component" value="Unassembled WGS sequence"/>
</dbReference>
<accession>A0A0K0FRF5</accession>
<dbReference type="GO" id="GO:0003676">
    <property type="term" value="F:nucleic acid binding"/>
    <property type="evidence" value="ECO:0007669"/>
    <property type="project" value="InterPro"/>
</dbReference>
<reference evidence="1" key="1">
    <citation type="submission" date="2014-07" db="EMBL/GenBank/DDBJ databases">
        <authorList>
            <person name="Martin A.A"/>
            <person name="De Silva N."/>
        </authorList>
    </citation>
    <scope>NUCLEOTIDE SEQUENCE</scope>
</reference>
<name>A0A0K0FRF5_STRVS</name>
<dbReference type="AlphaFoldDB" id="A0A0K0FRF5"/>
<dbReference type="STRING" id="75913.A0A0K0FRF5"/>
<proteinExistence type="predicted"/>
<dbReference type="InterPro" id="IPR012337">
    <property type="entry name" value="RNaseH-like_sf"/>
</dbReference>
<evidence type="ECO:0000313" key="2">
    <source>
        <dbReference type="WBParaSite" id="SVE_1248500.1"/>
    </source>
</evidence>
<dbReference type="Gene3D" id="3.30.420.10">
    <property type="entry name" value="Ribonuclease H-like superfamily/Ribonuclease H"/>
    <property type="match status" value="1"/>
</dbReference>
<dbReference type="SUPFAM" id="SSF53098">
    <property type="entry name" value="Ribonuclease H-like"/>
    <property type="match status" value="1"/>
</dbReference>
<sequence>MRKLPNKLYVSWVTAAHPRQIGLFDLFYIDNSTVIVLVDHFSNYIYAQELPDKSFQSIINFFSPIIDEYPFVILISDGEPALTSNALTKNTKGEIQFLSPAEKYYLNCAVLPVKLPTFEKCVPSPKDIYFKSRGIVSDKFDCVRQI</sequence>
<protein>
    <submittedName>
        <fullName evidence="2">Integrase catalytic domain-containing protein</fullName>
    </submittedName>
</protein>